<dbReference type="Pfam" id="PF12320">
    <property type="entry name" value="SbcD_C"/>
    <property type="match status" value="1"/>
</dbReference>
<dbReference type="GO" id="GO:0006310">
    <property type="term" value="P:DNA recombination"/>
    <property type="evidence" value="ECO:0007669"/>
    <property type="project" value="UniProtKB-KW"/>
</dbReference>
<dbReference type="InterPro" id="IPR026843">
    <property type="entry name" value="SbcD_C"/>
</dbReference>
<evidence type="ECO:0000256" key="2">
    <source>
        <dbReference type="ARBA" id="ARBA00011322"/>
    </source>
</evidence>
<comment type="function">
    <text evidence="7">SbcCD cleaves DNA hairpin structures. These structures can inhibit DNA replication and are intermediates in certain DNA recombination reactions. The complex acts as a 3'-&gt;5' double strand exonuclease that can open hairpins. It also has a 5' single-strand endonuclease activity.</text>
</comment>
<evidence type="ECO:0000256" key="6">
    <source>
        <dbReference type="ARBA" id="ARBA00022839"/>
    </source>
</evidence>
<keyword evidence="11" id="KW-1185">Reference proteome</keyword>
<dbReference type="InterPro" id="IPR050535">
    <property type="entry name" value="DNA_Repair-Maintenance_Comp"/>
</dbReference>
<dbReference type="Gene3D" id="3.60.21.10">
    <property type="match status" value="1"/>
</dbReference>
<dbReference type="InterPro" id="IPR029052">
    <property type="entry name" value="Metallo-depent_PP-like"/>
</dbReference>
<keyword evidence="6 7" id="KW-0269">Exonuclease</keyword>
<keyword evidence="4 7" id="KW-0540">Nuclease</keyword>
<dbReference type="GO" id="GO:0008408">
    <property type="term" value="F:3'-5' exonuclease activity"/>
    <property type="evidence" value="ECO:0007669"/>
    <property type="project" value="InterPro"/>
</dbReference>
<dbReference type="InterPro" id="IPR004843">
    <property type="entry name" value="Calcineurin-like_PHP"/>
</dbReference>
<comment type="similarity">
    <text evidence="1 7">Belongs to the SbcD family.</text>
</comment>
<dbReference type="NCBIfam" id="TIGR00619">
    <property type="entry name" value="sbcd"/>
    <property type="match status" value="1"/>
</dbReference>
<keyword evidence="7" id="KW-0235">DNA replication</keyword>
<dbReference type="EMBL" id="JAEHOI010000011">
    <property type="protein sequence ID" value="MBK0422463.1"/>
    <property type="molecule type" value="Genomic_DNA"/>
</dbReference>
<feature type="domain" description="Nuclease SbcCD subunit D C-terminal" evidence="9">
    <location>
        <begin position="277"/>
        <end position="366"/>
    </location>
</feature>
<reference evidence="10" key="1">
    <citation type="submission" date="2020-12" db="EMBL/GenBank/DDBJ databases">
        <title>Leucobacter sp. CAS2, isolated from Chromium sludge.</title>
        <authorList>
            <person name="Xu Z."/>
        </authorList>
    </citation>
    <scope>NUCLEOTIDE SEQUENCE</scope>
    <source>
        <strain evidence="10">CSA2</strain>
    </source>
</reference>
<sequence>MRLLHTSDWHLGRSFHGHSTLPHLREVLAAIPAQVEEHSVDVVLVAGDIFDHAAPAAELYLVLAEAIRGIRAAGAEVVLISGNHDNAIRLGFQAEWAALGGVHVLTRPDAFRSPLELSDAHGAVDIYGVPYLEPMLNRELYPGERLREHRELLGRVGHELEELRSQRGNRSVVLSHCFAVNAAAGRDGESVAAAGADLVWDLTAGGLDLVPASVFAAHDYVALGHLHGRSELAPNIRYSGAPLHFSFGEAGRPRGSWLVELTADGLGEVQWVPLPVPRDLARIRGRIADLLSSSEYEGAEESWVEAVLTDPVRPLDAMRRLRERFPHCARIEFEPESGEASERRSYASRVAERSDEEVVDEFLQHVRNGHGLDAAEREVLAEVLVESRIALASHRTGGTR</sequence>
<evidence type="ECO:0000313" key="11">
    <source>
        <dbReference type="Proteomes" id="UP000618733"/>
    </source>
</evidence>
<protein>
    <recommendedName>
        <fullName evidence="3 7">Nuclease SbcCD subunit D</fullName>
    </recommendedName>
</protein>
<dbReference type="InterPro" id="IPR041796">
    <property type="entry name" value="Mre11_N"/>
</dbReference>
<keyword evidence="7" id="KW-0255">Endonuclease</keyword>
<accession>A0A934UYF1</accession>
<name>A0A934UYF1_9MICO</name>
<comment type="caution">
    <text evidence="10">The sequence shown here is derived from an EMBL/GenBank/DDBJ whole genome shotgun (WGS) entry which is preliminary data.</text>
</comment>
<comment type="subunit">
    <text evidence="2 7">Heterodimer of SbcC and SbcD.</text>
</comment>
<dbReference type="GO" id="GO:0006260">
    <property type="term" value="P:DNA replication"/>
    <property type="evidence" value="ECO:0007669"/>
    <property type="project" value="UniProtKB-KW"/>
</dbReference>
<dbReference type="RefSeq" id="WP_200132670.1">
    <property type="nucleotide sequence ID" value="NZ_JAEHOI010000011.1"/>
</dbReference>
<dbReference type="PANTHER" id="PTHR30337:SF0">
    <property type="entry name" value="NUCLEASE SBCCD SUBUNIT D"/>
    <property type="match status" value="1"/>
</dbReference>
<dbReference type="PANTHER" id="PTHR30337">
    <property type="entry name" value="COMPONENT OF ATP-DEPENDENT DSDNA EXONUCLEASE"/>
    <property type="match status" value="1"/>
</dbReference>
<evidence type="ECO:0000259" key="9">
    <source>
        <dbReference type="Pfam" id="PF12320"/>
    </source>
</evidence>
<keyword evidence="7" id="KW-0233">DNA recombination</keyword>
<dbReference type="Proteomes" id="UP000618733">
    <property type="component" value="Unassembled WGS sequence"/>
</dbReference>
<dbReference type="Pfam" id="PF00149">
    <property type="entry name" value="Metallophos"/>
    <property type="match status" value="1"/>
</dbReference>
<dbReference type="InterPro" id="IPR004593">
    <property type="entry name" value="SbcD"/>
</dbReference>
<dbReference type="SUPFAM" id="SSF56300">
    <property type="entry name" value="Metallo-dependent phosphatases"/>
    <property type="match status" value="1"/>
</dbReference>
<gene>
    <name evidence="7" type="primary">sbcD</name>
    <name evidence="10" type="ORF">JD292_10310</name>
</gene>
<feature type="domain" description="Calcineurin-like phosphoesterase" evidence="8">
    <location>
        <begin position="1"/>
        <end position="100"/>
    </location>
</feature>
<proteinExistence type="inferred from homology"/>
<dbReference type="AlphaFoldDB" id="A0A934UYF1"/>
<evidence type="ECO:0000313" key="10">
    <source>
        <dbReference type="EMBL" id="MBK0422463.1"/>
    </source>
</evidence>
<evidence type="ECO:0000256" key="5">
    <source>
        <dbReference type="ARBA" id="ARBA00022801"/>
    </source>
</evidence>
<dbReference type="GO" id="GO:0004519">
    <property type="term" value="F:endonuclease activity"/>
    <property type="evidence" value="ECO:0007669"/>
    <property type="project" value="UniProtKB-KW"/>
</dbReference>
<organism evidence="10 11">
    <name type="scientific">Leucobacter edaphi</name>
    <dbReference type="NCBI Taxonomy" id="2796472"/>
    <lineage>
        <taxon>Bacteria</taxon>
        <taxon>Bacillati</taxon>
        <taxon>Actinomycetota</taxon>
        <taxon>Actinomycetes</taxon>
        <taxon>Micrococcales</taxon>
        <taxon>Microbacteriaceae</taxon>
        <taxon>Leucobacter</taxon>
    </lineage>
</organism>
<keyword evidence="5 7" id="KW-0378">Hydrolase</keyword>
<evidence type="ECO:0000256" key="3">
    <source>
        <dbReference type="ARBA" id="ARBA00013365"/>
    </source>
</evidence>
<evidence type="ECO:0000256" key="4">
    <source>
        <dbReference type="ARBA" id="ARBA00022722"/>
    </source>
</evidence>
<evidence type="ECO:0000256" key="7">
    <source>
        <dbReference type="RuleBase" id="RU363069"/>
    </source>
</evidence>
<evidence type="ECO:0000256" key="1">
    <source>
        <dbReference type="ARBA" id="ARBA00010555"/>
    </source>
</evidence>
<evidence type="ECO:0000259" key="8">
    <source>
        <dbReference type="Pfam" id="PF00149"/>
    </source>
</evidence>
<dbReference type="CDD" id="cd00840">
    <property type="entry name" value="MPP_Mre11_N"/>
    <property type="match status" value="1"/>
</dbReference>